<evidence type="ECO:0000313" key="1">
    <source>
        <dbReference type="EMBL" id="MFD2234653.1"/>
    </source>
</evidence>
<organism evidence="1 2">
    <name type="scientific">Phaeospirillum tilakii</name>
    <dbReference type="NCBI Taxonomy" id="741673"/>
    <lineage>
        <taxon>Bacteria</taxon>
        <taxon>Pseudomonadati</taxon>
        <taxon>Pseudomonadota</taxon>
        <taxon>Alphaproteobacteria</taxon>
        <taxon>Rhodospirillales</taxon>
        <taxon>Rhodospirillaceae</taxon>
        <taxon>Phaeospirillum</taxon>
    </lineage>
</organism>
<comment type="caution">
    <text evidence="1">The sequence shown here is derived from an EMBL/GenBank/DDBJ whole genome shotgun (WGS) entry which is preliminary data.</text>
</comment>
<dbReference type="RefSeq" id="WP_377317081.1">
    <property type="nucleotide sequence ID" value="NZ_JBHUIY010000025.1"/>
</dbReference>
<proteinExistence type="predicted"/>
<dbReference type="Proteomes" id="UP001597296">
    <property type="component" value="Unassembled WGS sequence"/>
</dbReference>
<reference evidence="2" key="1">
    <citation type="journal article" date="2019" name="Int. J. Syst. Evol. Microbiol.">
        <title>The Global Catalogue of Microorganisms (GCM) 10K type strain sequencing project: providing services to taxonomists for standard genome sequencing and annotation.</title>
        <authorList>
            <consortium name="The Broad Institute Genomics Platform"/>
            <consortium name="The Broad Institute Genome Sequencing Center for Infectious Disease"/>
            <person name="Wu L."/>
            <person name="Ma J."/>
        </authorList>
    </citation>
    <scope>NUCLEOTIDE SEQUENCE [LARGE SCALE GENOMIC DNA]</scope>
    <source>
        <strain evidence="2">KCTC 15012</strain>
    </source>
</reference>
<sequence>MAAPRPLRFGFTVDGRPATEEPAAMCVTYLGRTSRRAAEADARRRFEEWRRLASPLARRWSADQVVLIP</sequence>
<protein>
    <submittedName>
        <fullName evidence="1">Uncharacterized protein</fullName>
    </submittedName>
</protein>
<evidence type="ECO:0000313" key="2">
    <source>
        <dbReference type="Proteomes" id="UP001597296"/>
    </source>
</evidence>
<dbReference type="EMBL" id="JBHUIY010000025">
    <property type="protein sequence ID" value="MFD2234653.1"/>
    <property type="molecule type" value="Genomic_DNA"/>
</dbReference>
<accession>A0ABW5CF34</accession>
<name>A0ABW5CF34_9PROT</name>
<keyword evidence="2" id="KW-1185">Reference proteome</keyword>
<gene>
    <name evidence="1" type="ORF">ACFSNB_12640</name>
</gene>